<dbReference type="Gene3D" id="3.40.50.1820">
    <property type="entry name" value="alpha/beta hydrolase"/>
    <property type="match status" value="1"/>
</dbReference>
<feature type="chain" id="PRO_5022253666" description="Cutinase" evidence="13">
    <location>
        <begin position="24"/>
        <end position="223"/>
    </location>
</feature>
<keyword evidence="6 13" id="KW-0732">Signal</keyword>
<feature type="signal peptide" evidence="13">
    <location>
        <begin position="1"/>
        <end position="23"/>
    </location>
</feature>
<keyword evidence="7 13" id="KW-0378">Hydrolase</keyword>
<dbReference type="InterPro" id="IPR043579">
    <property type="entry name" value="CUTINASE_2"/>
</dbReference>
<evidence type="ECO:0000313" key="15">
    <source>
        <dbReference type="Proteomes" id="UP000315783"/>
    </source>
</evidence>
<evidence type="ECO:0000256" key="6">
    <source>
        <dbReference type="ARBA" id="ARBA00022729"/>
    </source>
</evidence>
<comment type="function">
    <text evidence="13">Catalyzes the hydrolysis of complex carboxylic polyesters found in the cell wall of plants. Degrades cutin, a macromolecule that forms the structure of the plant cuticle.</text>
</comment>
<evidence type="ECO:0000256" key="11">
    <source>
        <dbReference type="PIRSR" id="PIRSR611150-1"/>
    </source>
</evidence>
<feature type="disulfide bond" evidence="12">
    <location>
        <begin position="185"/>
        <end position="192"/>
    </location>
</feature>
<evidence type="ECO:0000256" key="2">
    <source>
        <dbReference type="ARBA" id="ARBA00007534"/>
    </source>
</evidence>
<dbReference type="OrthoDB" id="3225429at2759"/>
<evidence type="ECO:0000256" key="8">
    <source>
        <dbReference type="ARBA" id="ARBA00023026"/>
    </source>
</evidence>
<dbReference type="InterPro" id="IPR000675">
    <property type="entry name" value="Cutinase/axe"/>
</dbReference>
<dbReference type="SUPFAM" id="SSF53474">
    <property type="entry name" value="alpha/beta-Hydrolases"/>
    <property type="match status" value="1"/>
</dbReference>
<dbReference type="SMART" id="SM01110">
    <property type="entry name" value="Cutinase"/>
    <property type="match status" value="1"/>
</dbReference>
<dbReference type="InterPro" id="IPR011150">
    <property type="entry name" value="Cutinase_monf"/>
</dbReference>
<feature type="disulfide bond" evidence="12">
    <location>
        <begin position="46"/>
        <end position="123"/>
    </location>
</feature>
<keyword evidence="5 13" id="KW-0964">Secreted</keyword>
<dbReference type="GO" id="GO:0016052">
    <property type="term" value="P:carbohydrate catabolic process"/>
    <property type="evidence" value="ECO:0007669"/>
    <property type="project" value="TreeGrafter"/>
</dbReference>
<evidence type="ECO:0000256" key="12">
    <source>
        <dbReference type="PIRSR" id="PIRSR611150-2"/>
    </source>
</evidence>
<evidence type="ECO:0000256" key="4">
    <source>
        <dbReference type="ARBA" id="ARBA00022487"/>
    </source>
</evidence>
<dbReference type="PANTHER" id="PTHR48250">
    <property type="entry name" value="CUTINASE 2-RELATED"/>
    <property type="match status" value="1"/>
</dbReference>
<evidence type="ECO:0000256" key="13">
    <source>
        <dbReference type="RuleBase" id="RU361263"/>
    </source>
</evidence>
<evidence type="ECO:0000256" key="9">
    <source>
        <dbReference type="ARBA" id="ARBA00023157"/>
    </source>
</evidence>
<comment type="caution">
    <text evidence="14">The sequence shown here is derived from an EMBL/GenBank/DDBJ whole genome shotgun (WGS) entry which is preliminary data.</text>
</comment>
<evidence type="ECO:0000256" key="7">
    <source>
        <dbReference type="ARBA" id="ARBA00022801"/>
    </source>
</evidence>
<comment type="similarity">
    <text evidence="2 13">Belongs to the cutinase family.</text>
</comment>
<feature type="active site" description="Proton donor/acceptor" evidence="11">
    <location>
        <position position="202"/>
    </location>
</feature>
<name>A0A545VMI9_9HYPO</name>
<comment type="catalytic activity">
    <reaction evidence="10 13">
        <text>cutin + H2O = cutin monomers.</text>
        <dbReference type="EC" id="3.1.1.74"/>
    </reaction>
</comment>
<comment type="subcellular location">
    <subcellularLocation>
        <location evidence="1 13">Secreted</location>
    </subcellularLocation>
</comment>
<dbReference type="Pfam" id="PF01083">
    <property type="entry name" value="Cutinase"/>
    <property type="match status" value="1"/>
</dbReference>
<evidence type="ECO:0000256" key="1">
    <source>
        <dbReference type="ARBA" id="ARBA00004613"/>
    </source>
</evidence>
<keyword evidence="4 13" id="KW-0719">Serine esterase</keyword>
<protein>
    <recommendedName>
        <fullName evidence="3 13">Cutinase</fullName>
        <ecNumber evidence="3 13">3.1.1.74</ecNumber>
    </recommendedName>
</protein>
<keyword evidence="15" id="KW-1185">Reference proteome</keyword>
<organism evidence="14 15">
    <name type="scientific">Cordyceps javanica</name>
    <dbReference type="NCBI Taxonomy" id="43265"/>
    <lineage>
        <taxon>Eukaryota</taxon>
        <taxon>Fungi</taxon>
        <taxon>Dikarya</taxon>
        <taxon>Ascomycota</taxon>
        <taxon>Pezizomycotina</taxon>
        <taxon>Sordariomycetes</taxon>
        <taxon>Hypocreomycetidae</taxon>
        <taxon>Hypocreales</taxon>
        <taxon>Cordycipitaceae</taxon>
        <taxon>Cordyceps</taxon>
    </lineage>
</organism>
<dbReference type="InterPro" id="IPR029058">
    <property type="entry name" value="AB_hydrolase_fold"/>
</dbReference>
<keyword evidence="9 12" id="KW-1015">Disulfide bond</keyword>
<evidence type="ECO:0000256" key="10">
    <source>
        <dbReference type="ARBA" id="ARBA00034045"/>
    </source>
</evidence>
<dbReference type="PRINTS" id="PR00129">
    <property type="entry name" value="CUTINASE"/>
</dbReference>
<feature type="active site" description="Nucleophile" evidence="11">
    <location>
        <position position="134"/>
    </location>
</feature>
<sequence>MKKFNTIPFLLAAVFALDGYCDSAQNTCSGLSRPVAVSAEFSTGGCREIILLFTRGTLEPRNLGLVVGRELSRSLKERYGEATVATEGVEYPAVEETNLLPGGGDPAGVAELTRLIVNSTAECPGSKIIVSGYSQGAAITHRAVEKLPFNTMEKLTAVVTFGDTRNKQDNGTIPNFPTNKTLVICNQADAVCNGTLDILAAHMDYDRRVPEALCFISKQIQGY</sequence>
<dbReference type="GO" id="GO:0005576">
    <property type="term" value="C:extracellular region"/>
    <property type="evidence" value="ECO:0007669"/>
    <property type="project" value="UniProtKB-SubCell"/>
</dbReference>
<dbReference type="PROSITE" id="PS00155">
    <property type="entry name" value="CUTINASE_1"/>
    <property type="match status" value="1"/>
</dbReference>
<dbReference type="AlphaFoldDB" id="A0A545VMI9"/>
<dbReference type="InterPro" id="IPR043580">
    <property type="entry name" value="CUTINASE_1"/>
</dbReference>
<reference evidence="14 15" key="1">
    <citation type="journal article" date="2019" name="Appl. Microbiol. Biotechnol.">
        <title>Genome sequence of Isaria javanica and comparative genome analysis insights into family S53 peptidase evolution in fungal entomopathogens.</title>
        <authorList>
            <person name="Lin R."/>
            <person name="Zhang X."/>
            <person name="Xin B."/>
            <person name="Zou M."/>
            <person name="Gao Y."/>
            <person name="Qin F."/>
            <person name="Hu Q."/>
            <person name="Xie B."/>
            <person name="Cheng X."/>
        </authorList>
    </citation>
    <scope>NUCLEOTIDE SEQUENCE [LARGE SCALE GENOMIC DNA]</scope>
    <source>
        <strain evidence="14 15">IJ1G</strain>
    </source>
</reference>
<dbReference type="STRING" id="43265.A0A545VMI9"/>
<gene>
    <name evidence="14" type="ORF">IF1G_10160</name>
</gene>
<dbReference type="PANTHER" id="PTHR48250:SF3">
    <property type="entry name" value="CUTINASE 1-RELATED"/>
    <property type="match status" value="1"/>
</dbReference>
<evidence type="ECO:0000313" key="14">
    <source>
        <dbReference type="EMBL" id="TQV91279.1"/>
    </source>
</evidence>
<keyword evidence="8" id="KW-0843">Virulence</keyword>
<dbReference type="EMBL" id="SPUK01000020">
    <property type="protein sequence ID" value="TQV91279.1"/>
    <property type="molecule type" value="Genomic_DNA"/>
</dbReference>
<dbReference type="EC" id="3.1.1.74" evidence="3 13"/>
<evidence type="ECO:0000256" key="3">
    <source>
        <dbReference type="ARBA" id="ARBA00013095"/>
    </source>
</evidence>
<feature type="active site" evidence="11">
    <location>
        <position position="189"/>
    </location>
</feature>
<dbReference type="Proteomes" id="UP000315783">
    <property type="component" value="Unassembled WGS sequence"/>
</dbReference>
<evidence type="ECO:0000256" key="5">
    <source>
        <dbReference type="ARBA" id="ARBA00022525"/>
    </source>
</evidence>
<dbReference type="GO" id="GO:0050525">
    <property type="term" value="F:cutinase activity"/>
    <property type="evidence" value="ECO:0007669"/>
    <property type="project" value="UniProtKB-UniRule"/>
</dbReference>
<proteinExistence type="inferred from homology"/>
<dbReference type="PROSITE" id="PS00931">
    <property type="entry name" value="CUTINASE_2"/>
    <property type="match status" value="1"/>
</dbReference>
<accession>A0A545VMI9</accession>